<evidence type="ECO:0000313" key="1">
    <source>
        <dbReference type="EMBL" id="CAF3986966.1"/>
    </source>
</evidence>
<comment type="caution">
    <text evidence="1">The sequence shown here is derived from an EMBL/GenBank/DDBJ whole genome shotgun (WGS) entry which is preliminary data.</text>
</comment>
<dbReference type="EMBL" id="CAJOAX010006642">
    <property type="protein sequence ID" value="CAF3986966.1"/>
    <property type="molecule type" value="Genomic_DNA"/>
</dbReference>
<organism evidence="1 3">
    <name type="scientific">Rotaria sordida</name>
    <dbReference type="NCBI Taxonomy" id="392033"/>
    <lineage>
        <taxon>Eukaryota</taxon>
        <taxon>Metazoa</taxon>
        <taxon>Spiralia</taxon>
        <taxon>Gnathifera</taxon>
        <taxon>Rotifera</taxon>
        <taxon>Eurotatoria</taxon>
        <taxon>Bdelloidea</taxon>
        <taxon>Philodinida</taxon>
        <taxon>Philodinidae</taxon>
        <taxon>Rotaria</taxon>
    </lineage>
</organism>
<reference evidence="1" key="1">
    <citation type="submission" date="2021-02" db="EMBL/GenBank/DDBJ databases">
        <authorList>
            <person name="Nowell W R."/>
        </authorList>
    </citation>
    <scope>NUCLEOTIDE SEQUENCE</scope>
</reference>
<gene>
    <name evidence="2" type="ORF">FNK824_LOCUS26772</name>
    <name evidence="1" type="ORF">OTI717_LOCUS28262</name>
</gene>
<dbReference type="Proteomes" id="UP000663823">
    <property type="component" value="Unassembled WGS sequence"/>
</dbReference>
<protein>
    <submittedName>
        <fullName evidence="1">Uncharacterized protein</fullName>
    </submittedName>
</protein>
<name>A0A819MU16_9BILA</name>
<evidence type="ECO:0000313" key="2">
    <source>
        <dbReference type="EMBL" id="CAF4015804.1"/>
    </source>
</evidence>
<sequence>MYQCINSFRCVPINYLMSSSNDCPHRDDENILYVGDINSAVEHTDIYHEHPDELKTKLRYIRKHISFQTICDGFNELAPIILDGQNYTDETEYEQ</sequence>
<evidence type="ECO:0000313" key="3">
    <source>
        <dbReference type="Proteomes" id="UP000663823"/>
    </source>
</evidence>
<dbReference type="Proteomes" id="UP000663874">
    <property type="component" value="Unassembled WGS sequence"/>
</dbReference>
<accession>A0A819MU16</accession>
<proteinExistence type="predicted"/>
<dbReference type="AlphaFoldDB" id="A0A819MU16"/>
<dbReference type="EMBL" id="CAJOBE010006737">
    <property type="protein sequence ID" value="CAF4015804.1"/>
    <property type="molecule type" value="Genomic_DNA"/>
</dbReference>